<sequence length="104" mass="12127">MLLDDIQANDQIFLQSVLLALNDRFSNRMHTMESNITSSFNALTELRLVAEAIKSGKPIVFPKHFQYESIFSFQNGNSIKLTREKLLAFIELFFKQIRQIFQLN</sequence>
<organism evidence="1 4">
    <name type="scientific">Oenococcus sicerae</name>
    <dbReference type="NCBI Taxonomy" id="2203724"/>
    <lineage>
        <taxon>Bacteria</taxon>
        <taxon>Bacillati</taxon>
        <taxon>Bacillota</taxon>
        <taxon>Bacilli</taxon>
        <taxon>Lactobacillales</taxon>
        <taxon>Lactobacillaceae</taxon>
        <taxon>Oenococcus</taxon>
    </lineage>
</organism>
<name>A0AAJ1REN8_9LACO</name>
<dbReference type="EMBL" id="SDWY01000003">
    <property type="protein sequence ID" value="MDN6900521.1"/>
    <property type="molecule type" value="Genomic_DNA"/>
</dbReference>
<dbReference type="EMBL" id="CP029684">
    <property type="protein sequence ID" value="QAS70604.1"/>
    <property type="molecule type" value="Genomic_DNA"/>
</dbReference>
<keyword evidence="3" id="KW-1185">Reference proteome</keyword>
<evidence type="ECO:0000313" key="4">
    <source>
        <dbReference type="Proteomes" id="UP001167919"/>
    </source>
</evidence>
<evidence type="ECO:0000313" key="3">
    <source>
        <dbReference type="Proteomes" id="UP000286907"/>
    </source>
</evidence>
<reference evidence="1" key="2">
    <citation type="submission" date="2019-01" db="EMBL/GenBank/DDBJ databases">
        <title>Oenococcus sicerae UCMA17102.</title>
        <authorList>
            <person name="Cousin F.J."/>
            <person name="Le Guellec R."/>
            <person name="Cretenet M."/>
        </authorList>
    </citation>
    <scope>NUCLEOTIDE SEQUENCE</scope>
    <source>
        <strain evidence="1">UCMA17102</strain>
    </source>
</reference>
<reference evidence="2 3" key="1">
    <citation type="journal article" date="2019" name="Syst. Appl. Microbiol.">
        <title>Oenococcus sicerae sp. nov., isolated from French cider.</title>
        <authorList>
            <person name="Cousin F.J."/>
            <person name="Le Guellec R."/>
            <person name="Chagnot C."/>
            <person name="Goux D."/>
            <person name="Dalmasso M."/>
            <person name="Laplace J.M."/>
            <person name="Cretenet M."/>
        </authorList>
    </citation>
    <scope>NUCLEOTIDE SEQUENCE [LARGE SCALE GENOMIC DNA]</scope>
    <source>
        <strain evidence="2 3">UCMA 15228</strain>
    </source>
</reference>
<dbReference type="Proteomes" id="UP000286907">
    <property type="component" value="Chromosome"/>
</dbReference>
<accession>A0AAJ1REN8</accession>
<dbReference type="Proteomes" id="UP001167919">
    <property type="component" value="Unassembled WGS sequence"/>
</dbReference>
<proteinExistence type="predicted"/>
<gene>
    <name evidence="2" type="ORF">DLJ48_02445</name>
    <name evidence="1" type="ORF">EVC35_05830</name>
</gene>
<evidence type="ECO:0000313" key="1">
    <source>
        <dbReference type="EMBL" id="MDN6900521.1"/>
    </source>
</evidence>
<evidence type="ECO:0000313" key="2">
    <source>
        <dbReference type="EMBL" id="QAS70604.1"/>
    </source>
</evidence>
<protein>
    <submittedName>
        <fullName evidence="1">Uncharacterized protein</fullName>
    </submittedName>
</protein>
<reference evidence="2" key="3">
    <citation type="submission" date="2020-01" db="EMBL/GenBank/DDBJ databases">
        <authorList>
            <person name="Cousin F.J."/>
            <person name="Le Guellec R."/>
            <person name="Cretenet M."/>
        </authorList>
    </citation>
    <scope>NUCLEOTIDE SEQUENCE</scope>
    <source>
        <strain evidence="2">UCMA 15228</strain>
    </source>
</reference>
<dbReference type="AlphaFoldDB" id="A0AAJ1REN8"/>